<evidence type="ECO:0000313" key="9">
    <source>
        <dbReference type="EMBL" id="MCV9389277.1"/>
    </source>
</evidence>
<evidence type="ECO:0000256" key="2">
    <source>
        <dbReference type="ARBA" id="ARBA00008779"/>
    </source>
</evidence>
<dbReference type="InterPro" id="IPR035874">
    <property type="entry name" value="IDS"/>
</dbReference>
<sequence length="473" mass="54452">MKRCYFLLILVCWLGSDLCAQKQDEKPNVVFIIADDLNGYKTRDEYPIIQTPFLDSFKNQAINFVNSTCSTPVCVPSRASFLSGIAPEKSGAYHNGSDPWRASDILREVTTLPEHFKANGYTTWGKGKIFHAKMEGDRANVMFDNQYWGGGFGPFGDDAHQECNSPFKSVQPWTNPDSEFPDVVNADDAIAFLEEDHEDPFFLFYGLWRPHTPYTAPKRFFDLYQQENMPIPEGYLKGDLSDVPMMGRLLVDSLNMTRCNETGEIDTTTWKKFLWGYAATTSFADWNMGRVVDALDKSAYADNTIVIVCSDNGYHMGEKLRWQKGTMWDFSAHTPLMIRMPDKSKAISTRTVSLLDLYPTLVEYCSLSEPSHELDGKSMVPLLMNPDANWDRPSFTTYGVNYSSVRGERYHYIRYPNGKQELYDLEYDPFEFENLLFEKTDQYDEIIAELSKQIPEMWRTQLPGRWEDIQNEK</sequence>
<accession>A0ABT3CZZ7</accession>
<evidence type="ECO:0000256" key="6">
    <source>
        <dbReference type="ARBA" id="ARBA00022837"/>
    </source>
</evidence>
<dbReference type="RefSeq" id="WP_264140200.1">
    <property type="nucleotide sequence ID" value="NZ_JAOYOD010000001.1"/>
</dbReference>
<name>A0ABT3CZZ7_9BACT</name>
<dbReference type="SUPFAM" id="SSF53649">
    <property type="entry name" value="Alkaline phosphatase-like"/>
    <property type="match status" value="1"/>
</dbReference>
<dbReference type="CDD" id="cd16030">
    <property type="entry name" value="iduronate-2-sulfatase"/>
    <property type="match status" value="1"/>
</dbReference>
<dbReference type="Proteomes" id="UP001300692">
    <property type="component" value="Unassembled WGS sequence"/>
</dbReference>
<reference evidence="9 10" key="1">
    <citation type="submission" date="2022-10" db="EMBL/GenBank/DDBJ databases">
        <title>Comparative genomics and taxonomic characterization of three novel marine species of genus Reichenbachiella exhibiting antioxidant and polysaccharide degradation activities.</title>
        <authorList>
            <person name="Muhammad N."/>
            <person name="Lee Y.-J."/>
            <person name="Ko J."/>
            <person name="Kim S.-G."/>
        </authorList>
    </citation>
    <scope>NUCLEOTIDE SEQUENCE [LARGE SCALE GENOMIC DNA]</scope>
    <source>
        <strain evidence="9 10">ABR2-5</strain>
    </source>
</reference>
<keyword evidence="5" id="KW-0378">Hydrolase</keyword>
<dbReference type="InterPro" id="IPR000917">
    <property type="entry name" value="Sulfatase_N"/>
</dbReference>
<dbReference type="Pfam" id="PF00884">
    <property type="entry name" value="Sulfatase"/>
    <property type="match status" value="1"/>
</dbReference>
<evidence type="ECO:0000313" key="10">
    <source>
        <dbReference type="Proteomes" id="UP001300692"/>
    </source>
</evidence>
<proteinExistence type="inferred from homology"/>
<feature type="signal peptide" evidence="7">
    <location>
        <begin position="1"/>
        <end position="22"/>
    </location>
</feature>
<evidence type="ECO:0000259" key="8">
    <source>
        <dbReference type="Pfam" id="PF00884"/>
    </source>
</evidence>
<keyword evidence="4 7" id="KW-0732">Signal</keyword>
<dbReference type="EMBL" id="JAOYOD010000001">
    <property type="protein sequence ID" value="MCV9389277.1"/>
    <property type="molecule type" value="Genomic_DNA"/>
</dbReference>
<keyword evidence="10" id="KW-1185">Reference proteome</keyword>
<comment type="caution">
    <text evidence="9">The sequence shown here is derived from an EMBL/GenBank/DDBJ whole genome shotgun (WGS) entry which is preliminary data.</text>
</comment>
<evidence type="ECO:0000256" key="7">
    <source>
        <dbReference type="SAM" id="SignalP"/>
    </source>
</evidence>
<feature type="chain" id="PRO_5047097468" evidence="7">
    <location>
        <begin position="23"/>
        <end position="473"/>
    </location>
</feature>
<evidence type="ECO:0000256" key="4">
    <source>
        <dbReference type="ARBA" id="ARBA00022729"/>
    </source>
</evidence>
<evidence type="ECO:0000256" key="5">
    <source>
        <dbReference type="ARBA" id="ARBA00022801"/>
    </source>
</evidence>
<comment type="cofactor">
    <cofactor evidence="1">
        <name>Ca(2+)</name>
        <dbReference type="ChEBI" id="CHEBI:29108"/>
    </cofactor>
</comment>
<keyword evidence="6" id="KW-0106">Calcium</keyword>
<protein>
    <submittedName>
        <fullName evidence="9">Sulfatase</fullName>
    </submittedName>
</protein>
<comment type="similarity">
    <text evidence="2">Belongs to the sulfatase family.</text>
</comment>
<evidence type="ECO:0000256" key="3">
    <source>
        <dbReference type="ARBA" id="ARBA00022723"/>
    </source>
</evidence>
<gene>
    <name evidence="9" type="ORF">N7U62_21610</name>
</gene>
<dbReference type="Gene3D" id="3.40.720.10">
    <property type="entry name" value="Alkaline Phosphatase, subunit A"/>
    <property type="match status" value="1"/>
</dbReference>
<dbReference type="PANTHER" id="PTHR45953:SF1">
    <property type="entry name" value="IDURONATE 2-SULFATASE"/>
    <property type="match status" value="1"/>
</dbReference>
<organism evidence="9 10">
    <name type="scientific">Reichenbachiella ulvae</name>
    <dbReference type="NCBI Taxonomy" id="2980104"/>
    <lineage>
        <taxon>Bacteria</taxon>
        <taxon>Pseudomonadati</taxon>
        <taxon>Bacteroidota</taxon>
        <taxon>Cytophagia</taxon>
        <taxon>Cytophagales</taxon>
        <taxon>Reichenbachiellaceae</taxon>
        <taxon>Reichenbachiella</taxon>
    </lineage>
</organism>
<dbReference type="InterPro" id="IPR017850">
    <property type="entry name" value="Alkaline_phosphatase_core_sf"/>
</dbReference>
<dbReference type="PANTHER" id="PTHR45953">
    <property type="entry name" value="IDURONATE 2-SULFATASE"/>
    <property type="match status" value="1"/>
</dbReference>
<feature type="domain" description="Sulfatase N-terminal" evidence="8">
    <location>
        <begin position="27"/>
        <end position="363"/>
    </location>
</feature>
<keyword evidence="3" id="KW-0479">Metal-binding</keyword>
<evidence type="ECO:0000256" key="1">
    <source>
        <dbReference type="ARBA" id="ARBA00001913"/>
    </source>
</evidence>